<proteinExistence type="predicted"/>
<dbReference type="AlphaFoldDB" id="A0A914BYP9"/>
<evidence type="ECO:0000256" key="1">
    <source>
        <dbReference type="SAM" id="SignalP"/>
    </source>
</evidence>
<dbReference type="Pfam" id="PF17305">
    <property type="entry name" value="DUF5354"/>
    <property type="match status" value="1"/>
</dbReference>
<feature type="chain" id="PRO_5037872349" evidence="1">
    <location>
        <begin position="23"/>
        <end position="133"/>
    </location>
</feature>
<keyword evidence="2" id="KW-1185">Reference proteome</keyword>
<evidence type="ECO:0000313" key="3">
    <source>
        <dbReference type="WBParaSite" id="ACRNAN_Path_1306.g5120.t1"/>
    </source>
</evidence>
<reference evidence="3" key="1">
    <citation type="submission" date="2022-11" db="UniProtKB">
        <authorList>
            <consortium name="WormBaseParasite"/>
        </authorList>
    </citation>
    <scope>IDENTIFICATION</scope>
</reference>
<name>A0A914BYP9_9BILA</name>
<protein>
    <submittedName>
        <fullName evidence="3">Uncharacterized protein</fullName>
    </submittedName>
</protein>
<accession>A0A914BYP9</accession>
<dbReference type="WBParaSite" id="ACRNAN_Path_1306.g5120.t1">
    <property type="protein sequence ID" value="ACRNAN_Path_1306.g5120.t1"/>
    <property type="gene ID" value="ACRNAN_Path_1306.g5120"/>
</dbReference>
<evidence type="ECO:0000313" key="2">
    <source>
        <dbReference type="Proteomes" id="UP000887540"/>
    </source>
</evidence>
<sequence>MIRDSIFFALCSSILLTVQVYSLECYESDDSGNLTQVSNPNFQYCVLLRQNKLIVAAGGVEKETAENAVTFAFAEQEPNYQLLSVCLFEKYDWPTLFQTYMPLSTGYAPRADLVFRCMCNKDLCNHPKNFENL</sequence>
<dbReference type="InterPro" id="IPR035291">
    <property type="entry name" value="DUF5354"/>
</dbReference>
<organism evidence="2 3">
    <name type="scientific">Acrobeloides nanus</name>
    <dbReference type="NCBI Taxonomy" id="290746"/>
    <lineage>
        <taxon>Eukaryota</taxon>
        <taxon>Metazoa</taxon>
        <taxon>Ecdysozoa</taxon>
        <taxon>Nematoda</taxon>
        <taxon>Chromadorea</taxon>
        <taxon>Rhabditida</taxon>
        <taxon>Tylenchina</taxon>
        <taxon>Cephalobomorpha</taxon>
        <taxon>Cephaloboidea</taxon>
        <taxon>Cephalobidae</taxon>
        <taxon>Acrobeloides</taxon>
    </lineage>
</organism>
<keyword evidence="1" id="KW-0732">Signal</keyword>
<feature type="signal peptide" evidence="1">
    <location>
        <begin position="1"/>
        <end position="22"/>
    </location>
</feature>
<dbReference type="Proteomes" id="UP000887540">
    <property type="component" value="Unplaced"/>
</dbReference>